<proteinExistence type="predicted"/>
<keyword evidence="2" id="KW-1185">Reference proteome</keyword>
<gene>
    <name evidence="1" type="ORF">NTEN_LOCUS3309</name>
</gene>
<sequence length="54" mass="5908">MCHSLVNYTVRNSLNPISATLIQISPSFAASARHYRTSPSGWQTSATQGNSRLK</sequence>
<dbReference type="Proteomes" id="UP000479000">
    <property type="component" value="Unassembled WGS sequence"/>
</dbReference>
<name>A0A6H5G434_9HEMI</name>
<feature type="non-terminal residue" evidence="1">
    <location>
        <position position="54"/>
    </location>
</feature>
<dbReference type="AlphaFoldDB" id="A0A6H5G434"/>
<reference evidence="1 2" key="1">
    <citation type="submission" date="2020-02" db="EMBL/GenBank/DDBJ databases">
        <authorList>
            <person name="Ferguson B K."/>
        </authorList>
    </citation>
    <scope>NUCLEOTIDE SEQUENCE [LARGE SCALE GENOMIC DNA]</scope>
</reference>
<dbReference type="EMBL" id="CADCXU010005199">
    <property type="protein sequence ID" value="CAA9996926.1"/>
    <property type="molecule type" value="Genomic_DNA"/>
</dbReference>
<protein>
    <submittedName>
        <fullName evidence="1">Uncharacterized protein</fullName>
    </submittedName>
</protein>
<evidence type="ECO:0000313" key="2">
    <source>
        <dbReference type="Proteomes" id="UP000479000"/>
    </source>
</evidence>
<evidence type="ECO:0000313" key="1">
    <source>
        <dbReference type="EMBL" id="CAA9996926.1"/>
    </source>
</evidence>
<organism evidence="1 2">
    <name type="scientific">Nesidiocoris tenuis</name>
    <dbReference type="NCBI Taxonomy" id="355587"/>
    <lineage>
        <taxon>Eukaryota</taxon>
        <taxon>Metazoa</taxon>
        <taxon>Ecdysozoa</taxon>
        <taxon>Arthropoda</taxon>
        <taxon>Hexapoda</taxon>
        <taxon>Insecta</taxon>
        <taxon>Pterygota</taxon>
        <taxon>Neoptera</taxon>
        <taxon>Paraneoptera</taxon>
        <taxon>Hemiptera</taxon>
        <taxon>Heteroptera</taxon>
        <taxon>Panheteroptera</taxon>
        <taxon>Cimicomorpha</taxon>
        <taxon>Miridae</taxon>
        <taxon>Dicyphina</taxon>
        <taxon>Nesidiocoris</taxon>
    </lineage>
</organism>
<accession>A0A6H5G434</accession>